<gene>
    <name evidence="1" type="ORF">NPE20_10155</name>
</gene>
<keyword evidence="2" id="KW-1185">Reference proteome</keyword>
<comment type="caution">
    <text evidence="1">The sequence shown here is derived from an EMBL/GenBank/DDBJ whole genome shotgun (WGS) entry which is preliminary data.</text>
</comment>
<name>A0ABT1T146_9SPHI</name>
<dbReference type="Proteomes" id="UP001204376">
    <property type="component" value="Unassembled WGS sequence"/>
</dbReference>
<organism evidence="1 2">
    <name type="scientific">Mucilaginibacter aquariorum</name>
    <dbReference type="NCBI Taxonomy" id="2967225"/>
    <lineage>
        <taxon>Bacteria</taxon>
        <taxon>Pseudomonadati</taxon>
        <taxon>Bacteroidota</taxon>
        <taxon>Sphingobacteriia</taxon>
        <taxon>Sphingobacteriales</taxon>
        <taxon>Sphingobacteriaceae</taxon>
        <taxon>Mucilaginibacter</taxon>
    </lineage>
</organism>
<sequence>MKNLKSKRLNKRMDTICDFNRGILKGSLMPTTVETDPTTATMTIVITTVTHNVGKRLM</sequence>
<dbReference type="RefSeq" id="WP_256538499.1">
    <property type="nucleotide sequence ID" value="NZ_JANHOH010000001.1"/>
</dbReference>
<evidence type="ECO:0000313" key="1">
    <source>
        <dbReference type="EMBL" id="MCQ6958323.1"/>
    </source>
</evidence>
<evidence type="ECO:0000313" key="2">
    <source>
        <dbReference type="Proteomes" id="UP001204376"/>
    </source>
</evidence>
<protein>
    <submittedName>
        <fullName evidence="1">Uncharacterized protein</fullName>
    </submittedName>
</protein>
<reference evidence="1 2" key="1">
    <citation type="submission" date="2022-07" db="EMBL/GenBank/DDBJ databases">
        <title>Mucilaginibacter sp. JC4.</title>
        <authorList>
            <person name="Le V."/>
            <person name="Ko S.-R."/>
            <person name="Ahn C.-Y."/>
            <person name="Oh H.-M."/>
        </authorList>
    </citation>
    <scope>NUCLEOTIDE SEQUENCE [LARGE SCALE GENOMIC DNA]</scope>
    <source>
        <strain evidence="1 2">JC4</strain>
    </source>
</reference>
<proteinExistence type="predicted"/>
<accession>A0ABT1T146</accession>
<dbReference type="EMBL" id="JANHOH010000001">
    <property type="protein sequence ID" value="MCQ6958323.1"/>
    <property type="molecule type" value="Genomic_DNA"/>
</dbReference>